<dbReference type="GO" id="GO:0016020">
    <property type="term" value="C:membrane"/>
    <property type="evidence" value="ECO:0007669"/>
    <property type="project" value="UniProtKB-SubCell"/>
</dbReference>
<gene>
    <name evidence="6" type="ORF">EUU22_07910</name>
</gene>
<proteinExistence type="predicted"/>
<reference evidence="6 7" key="1">
    <citation type="submission" date="2019-01" db="EMBL/GenBank/DDBJ databases">
        <authorList>
            <person name="Deng T."/>
        </authorList>
    </citation>
    <scope>NUCLEOTIDE SEQUENCE [LARGE SCALE GENOMIC DNA]</scope>
    <source>
        <strain evidence="6 7">F8825</strain>
    </source>
</reference>
<keyword evidence="4 5" id="KW-0472">Membrane</keyword>
<organism evidence="6 7">
    <name type="scientific">Ciceribacter ferrooxidans</name>
    <dbReference type="NCBI Taxonomy" id="2509717"/>
    <lineage>
        <taxon>Bacteria</taxon>
        <taxon>Pseudomonadati</taxon>
        <taxon>Pseudomonadota</taxon>
        <taxon>Alphaproteobacteria</taxon>
        <taxon>Hyphomicrobiales</taxon>
        <taxon>Rhizobiaceae</taxon>
        <taxon>Ciceribacter</taxon>
    </lineage>
</organism>
<keyword evidence="7" id="KW-1185">Reference proteome</keyword>
<feature type="transmembrane region" description="Helical" evidence="5">
    <location>
        <begin position="89"/>
        <end position="109"/>
    </location>
</feature>
<comment type="subcellular location">
    <subcellularLocation>
        <location evidence="1">Membrane</location>
        <topology evidence="1">Multi-pass membrane protein</topology>
    </subcellularLocation>
</comment>
<name>A0A4Q2TKE4_9HYPH</name>
<sequence>MNTTTTSLQTAAPARGWTIGLWIAQILLAAFFAFAAYMKLLMTPEQLVGMGLAWAQEYPLWFVRGIGLAELAGVLGILLPALTRIQPGLTPLAALGFTAIQVLAILFHFSRGEAAVTPFNFVVLAVAVFVFWGRTRKAPISAR</sequence>
<comment type="caution">
    <text evidence="6">The sequence shown here is derived from an EMBL/GenBank/DDBJ whole genome shotgun (WGS) entry which is preliminary data.</text>
</comment>
<dbReference type="EMBL" id="SDVB01000170">
    <property type="protein sequence ID" value="RYC17886.1"/>
    <property type="molecule type" value="Genomic_DNA"/>
</dbReference>
<evidence type="ECO:0000256" key="2">
    <source>
        <dbReference type="ARBA" id="ARBA00022692"/>
    </source>
</evidence>
<evidence type="ECO:0000313" key="6">
    <source>
        <dbReference type="EMBL" id="RYC17886.1"/>
    </source>
</evidence>
<keyword evidence="3 5" id="KW-1133">Transmembrane helix</keyword>
<dbReference type="Proteomes" id="UP000291088">
    <property type="component" value="Unassembled WGS sequence"/>
</dbReference>
<dbReference type="OrthoDB" id="3385086at2"/>
<evidence type="ECO:0000256" key="1">
    <source>
        <dbReference type="ARBA" id="ARBA00004141"/>
    </source>
</evidence>
<evidence type="ECO:0000256" key="5">
    <source>
        <dbReference type="SAM" id="Phobius"/>
    </source>
</evidence>
<dbReference type="RefSeq" id="WP_129331459.1">
    <property type="nucleotide sequence ID" value="NZ_SDVB01000170.1"/>
</dbReference>
<accession>A0A4Q2TKE4</accession>
<feature type="transmembrane region" description="Helical" evidence="5">
    <location>
        <begin position="115"/>
        <end position="133"/>
    </location>
</feature>
<feature type="transmembrane region" description="Helical" evidence="5">
    <location>
        <begin position="61"/>
        <end position="82"/>
    </location>
</feature>
<evidence type="ECO:0000256" key="4">
    <source>
        <dbReference type="ARBA" id="ARBA00023136"/>
    </source>
</evidence>
<feature type="transmembrane region" description="Helical" evidence="5">
    <location>
        <begin position="21"/>
        <end position="41"/>
    </location>
</feature>
<dbReference type="AlphaFoldDB" id="A0A4Q2TKE4"/>
<protein>
    <submittedName>
        <fullName evidence="6">DoxX family protein</fullName>
    </submittedName>
</protein>
<evidence type="ECO:0000313" key="7">
    <source>
        <dbReference type="Proteomes" id="UP000291088"/>
    </source>
</evidence>
<dbReference type="Pfam" id="PF13564">
    <property type="entry name" value="DoxX_2"/>
    <property type="match status" value="1"/>
</dbReference>
<dbReference type="InterPro" id="IPR032808">
    <property type="entry name" value="DoxX"/>
</dbReference>
<evidence type="ECO:0000256" key="3">
    <source>
        <dbReference type="ARBA" id="ARBA00022989"/>
    </source>
</evidence>
<keyword evidence="2 5" id="KW-0812">Transmembrane</keyword>